<dbReference type="Gene3D" id="3.40.1410.10">
    <property type="entry name" value="Chorismate lyase-like"/>
    <property type="match status" value="1"/>
</dbReference>
<organism evidence="2 3">
    <name type="scientific">Anaerostipes amylophilus</name>
    <dbReference type="NCBI Taxonomy" id="2981779"/>
    <lineage>
        <taxon>Bacteria</taxon>
        <taxon>Bacillati</taxon>
        <taxon>Bacillota</taxon>
        <taxon>Clostridia</taxon>
        <taxon>Lachnospirales</taxon>
        <taxon>Lachnospiraceae</taxon>
        <taxon>Anaerostipes</taxon>
    </lineage>
</organism>
<sequence length="59" mass="7015">MKDWLLHDFQVIPATKEIASRLKIEEVEQIVFLDDGIIFEYSKSRHRGDRFELHTVSVQ</sequence>
<evidence type="ECO:0000313" key="2">
    <source>
        <dbReference type="EMBL" id="MEQ2711846.1"/>
    </source>
</evidence>
<dbReference type="InterPro" id="IPR011663">
    <property type="entry name" value="UTRA"/>
</dbReference>
<comment type="caution">
    <text evidence="2">The sequence shown here is derived from an EMBL/GenBank/DDBJ whole genome shotgun (WGS) entry which is preliminary data.</text>
</comment>
<dbReference type="RefSeq" id="WP_349111265.1">
    <property type="nucleotide sequence ID" value="NZ_JBBNIN010000021.1"/>
</dbReference>
<dbReference type="EMBL" id="JBBNIN010000021">
    <property type="protein sequence ID" value="MEQ2711846.1"/>
    <property type="molecule type" value="Genomic_DNA"/>
</dbReference>
<accession>A0ABV1IZ97</accession>
<dbReference type="InterPro" id="IPR028978">
    <property type="entry name" value="Chorismate_lyase_/UTRA_dom_sf"/>
</dbReference>
<dbReference type="Pfam" id="PF07702">
    <property type="entry name" value="UTRA"/>
    <property type="match status" value="1"/>
</dbReference>
<evidence type="ECO:0000259" key="1">
    <source>
        <dbReference type="Pfam" id="PF07702"/>
    </source>
</evidence>
<evidence type="ECO:0000313" key="3">
    <source>
        <dbReference type="Proteomes" id="UP001482154"/>
    </source>
</evidence>
<feature type="domain" description="UbiC transcription regulator-associated" evidence="1">
    <location>
        <begin position="7"/>
        <end position="52"/>
    </location>
</feature>
<keyword evidence="3" id="KW-1185">Reference proteome</keyword>
<proteinExistence type="predicted"/>
<name>A0ABV1IZ97_9FIRM</name>
<gene>
    <name evidence="2" type="ORF">AAAU51_11785</name>
</gene>
<reference evidence="2 3" key="1">
    <citation type="submission" date="2024-04" db="EMBL/GenBank/DDBJ databases">
        <title>Human intestinal bacterial collection.</title>
        <authorList>
            <person name="Pauvert C."/>
            <person name="Hitch T.C.A."/>
            <person name="Clavel T."/>
        </authorList>
    </citation>
    <scope>NUCLEOTIDE SEQUENCE [LARGE SCALE GENOMIC DNA]</scope>
    <source>
        <strain evidence="2 3">CLA-AA-H249</strain>
    </source>
</reference>
<protein>
    <submittedName>
        <fullName evidence="2">UTRA domain-containing protein</fullName>
    </submittedName>
</protein>
<dbReference type="SUPFAM" id="SSF64288">
    <property type="entry name" value="Chorismate lyase-like"/>
    <property type="match status" value="1"/>
</dbReference>
<dbReference type="Proteomes" id="UP001482154">
    <property type="component" value="Unassembled WGS sequence"/>
</dbReference>